<gene>
    <name evidence="4" type="primary">hin_2</name>
    <name evidence="4" type="ORF">STSP2_01210</name>
</gene>
<evidence type="ECO:0000256" key="1">
    <source>
        <dbReference type="SAM" id="Coils"/>
    </source>
</evidence>
<evidence type="ECO:0000259" key="2">
    <source>
        <dbReference type="PROSITE" id="PS51736"/>
    </source>
</evidence>
<dbReference type="CDD" id="cd00338">
    <property type="entry name" value="Ser_Recombinase"/>
    <property type="match status" value="1"/>
</dbReference>
<proteinExistence type="predicted"/>
<feature type="domain" description="Resolvase/invertase-type recombinase catalytic" evidence="2">
    <location>
        <begin position="19"/>
        <end position="165"/>
    </location>
</feature>
<dbReference type="AlphaFoldDB" id="A0A1U9NJR4"/>
<evidence type="ECO:0000259" key="3">
    <source>
        <dbReference type="PROSITE" id="PS51737"/>
    </source>
</evidence>
<dbReference type="Gene3D" id="3.90.1750.20">
    <property type="entry name" value="Putative Large Serine Recombinase, Chain B, Domain 2"/>
    <property type="match status" value="1"/>
</dbReference>
<dbReference type="Proteomes" id="UP000189674">
    <property type="component" value="Chromosome"/>
</dbReference>
<dbReference type="PANTHER" id="PTHR30461">
    <property type="entry name" value="DNA-INVERTASE FROM LAMBDOID PROPHAGE"/>
    <property type="match status" value="1"/>
</dbReference>
<accession>A0A1U9NJR4</accession>
<dbReference type="PROSITE" id="PS51737">
    <property type="entry name" value="RECOMBINASE_DNA_BIND"/>
    <property type="match status" value="1"/>
</dbReference>
<dbReference type="InterPro" id="IPR011109">
    <property type="entry name" value="DNA_bind_recombinase_dom"/>
</dbReference>
<dbReference type="SUPFAM" id="SSF53041">
    <property type="entry name" value="Resolvase-like"/>
    <property type="match status" value="1"/>
</dbReference>
<dbReference type="InterPro" id="IPR050639">
    <property type="entry name" value="SSR_resolvase"/>
</dbReference>
<name>A0A1U9NJR4_9BACT</name>
<dbReference type="PANTHER" id="PTHR30461:SF23">
    <property type="entry name" value="DNA RECOMBINASE-RELATED"/>
    <property type="match status" value="1"/>
</dbReference>
<dbReference type="OrthoDB" id="267468at2"/>
<dbReference type="GO" id="GO:0000150">
    <property type="term" value="F:DNA strand exchange activity"/>
    <property type="evidence" value="ECO:0007669"/>
    <property type="project" value="InterPro"/>
</dbReference>
<feature type="domain" description="Recombinase" evidence="3">
    <location>
        <begin position="173"/>
        <end position="248"/>
    </location>
</feature>
<sequence>MHSDTLTGMISQPSQSTRKAILYARFSPRRNADQCESIETQFDLCTDYCINNNLEIVAKFNDKALSGSDEDRPGLWSAMDALKRGHCLVVYRLDRLARSVYLSDIIERTVKKKGASIVSISGEGTWSDNDEDWLIRKILQTLAEYERKVIAARTKAAMLRHQANGKRMSKHPPYGFTVDPLNPGRLIEHETEQQVIQQIIAMKESGLSLRAICRELQEAGINCRDKTNWHHSTVQRIIQRIDSCSSPL</sequence>
<dbReference type="InterPro" id="IPR006119">
    <property type="entry name" value="Resolv_N"/>
</dbReference>
<dbReference type="PROSITE" id="PS51736">
    <property type="entry name" value="RECOMBINASES_3"/>
    <property type="match status" value="1"/>
</dbReference>
<dbReference type="RefSeq" id="WP_146660747.1">
    <property type="nucleotide sequence ID" value="NZ_CP019791.1"/>
</dbReference>
<dbReference type="Pfam" id="PF07508">
    <property type="entry name" value="Recombinase"/>
    <property type="match status" value="1"/>
</dbReference>
<dbReference type="STRING" id="1936003.STSP2_01210"/>
<keyword evidence="1" id="KW-0175">Coiled coil</keyword>
<dbReference type="GO" id="GO:0003677">
    <property type="term" value="F:DNA binding"/>
    <property type="evidence" value="ECO:0007669"/>
    <property type="project" value="InterPro"/>
</dbReference>
<dbReference type="Pfam" id="PF00239">
    <property type="entry name" value="Resolvase"/>
    <property type="match status" value="1"/>
</dbReference>
<evidence type="ECO:0000313" key="4">
    <source>
        <dbReference type="EMBL" id="AQT68055.1"/>
    </source>
</evidence>
<dbReference type="InterPro" id="IPR036162">
    <property type="entry name" value="Resolvase-like_N_sf"/>
</dbReference>
<evidence type="ECO:0000313" key="5">
    <source>
        <dbReference type="Proteomes" id="UP000189674"/>
    </source>
</evidence>
<keyword evidence="5" id="KW-1185">Reference proteome</keyword>
<dbReference type="EMBL" id="CP019791">
    <property type="protein sequence ID" value="AQT68055.1"/>
    <property type="molecule type" value="Genomic_DNA"/>
</dbReference>
<dbReference type="InterPro" id="IPR038109">
    <property type="entry name" value="DNA_bind_recomb_sf"/>
</dbReference>
<dbReference type="Gene3D" id="3.40.50.1390">
    <property type="entry name" value="Resolvase, N-terminal catalytic domain"/>
    <property type="match status" value="1"/>
</dbReference>
<dbReference type="SMART" id="SM00857">
    <property type="entry name" value="Resolvase"/>
    <property type="match status" value="1"/>
</dbReference>
<dbReference type="KEGG" id="alus:STSP2_01210"/>
<protein>
    <submittedName>
        <fullName evidence="4">DNA-invertase hin</fullName>
    </submittedName>
</protein>
<organism evidence="4 5">
    <name type="scientific">Anaerohalosphaera lusitana</name>
    <dbReference type="NCBI Taxonomy" id="1936003"/>
    <lineage>
        <taxon>Bacteria</taxon>
        <taxon>Pseudomonadati</taxon>
        <taxon>Planctomycetota</taxon>
        <taxon>Phycisphaerae</taxon>
        <taxon>Sedimentisphaerales</taxon>
        <taxon>Anaerohalosphaeraceae</taxon>
        <taxon>Anaerohalosphaera</taxon>
    </lineage>
</organism>
<feature type="coiled-coil region" evidence="1">
    <location>
        <begin position="135"/>
        <end position="162"/>
    </location>
</feature>
<reference evidence="5" key="1">
    <citation type="submission" date="2017-02" db="EMBL/GenBank/DDBJ databases">
        <title>Comparative genomics and description of representatives of a novel lineage of planctomycetes thriving in anoxic sediments.</title>
        <authorList>
            <person name="Spring S."/>
            <person name="Bunk B."/>
            <person name="Sproer C."/>
        </authorList>
    </citation>
    <scope>NUCLEOTIDE SEQUENCE [LARGE SCALE GENOMIC DNA]</scope>
    <source>
        <strain evidence="5">ST-NAGAB-D1</strain>
    </source>
</reference>